<evidence type="ECO:0000313" key="3">
    <source>
        <dbReference type="Proteomes" id="UP001460270"/>
    </source>
</evidence>
<dbReference type="EMBL" id="JBBPFD010000020">
    <property type="protein sequence ID" value="KAK7884677.1"/>
    <property type="molecule type" value="Genomic_DNA"/>
</dbReference>
<keyword evidence="3" id="KW-1185">Reference proteome</keyword>
<evidence type="ECO:0000313" key="2">
    <source>
        <dbReference type="EMBL" id="KAK7884677.1"/>
    </source>
</evidence>
<reference evidence="3" key="1">
    <citation type="submission" date="2024-04" db="EMBL/GenBank/DDBJ databases">
        <title>Salinicola lusitanus LLJ914,a marine bacterium isolated from the Okinawa Trough.</title>
        <authorList>
            <person name="Li J."/>
        </authorList>
    </citation>
    <scope>NUCLEOTIDE SEQUENCE [LARGE SCALE GENOMIC DNA]</scope>
</reference>
<proteinExistence type="predicted"/>
<organism evidence="2 3">
    <name type="scientific">Mugilogobius chulae</name>
    <name type="common">yellowstripe goby</name>
    <dbReference type="NCBI Taxonomy" id="88201"/>
    <lineage>
        <taxon>Eukaryota</taxon>
        <taxon>Metazoa</taxon>
        <taxon>Chordata</taxon>
        <taxon>Craniata</taxon>
        <taxon>Vertebrata</taxon>
        <taxon>Euteleostomi</taxon>
        <taxon>Actinopterygii</taxon>
        <taxon>Neopterygii</taxon>
        <taxon>Teleostei</taxon>
        <taxon>Neoteleostei</taxon>
        <taxon>Acanthomorphata</taxon>
        <taxon>Gobiaria</taxon>
        <taxon>Gobiiformes</taxon>
        <taxon>Gobioidei</taxon>
        <taxon>Gobiidae</taxon>
        <taxon>Gobionellinae</taxon>
        <taxon>Mugilogobius</taxon>
    </lineage>
</organism>
<feature type="compositionally biased region" description="Polar residues" evidence="1">
    <location>
        <begin position="163"/>
        <end position="173"/>
    </location>
</feature>
<sequence>MFTKVTNTGELASDKQTRKLILCSSQDPGGPNKWVVEESQVSPGSAVSPLNASAVLEAFAKREQSKKTQAQNGMKNEQECSVLMWNEKMFFPVVKQEPDVVIDLCDDEVSKVAEKRAEGKGRVRVVGCSAVEEGSKEKATSAPEDLSFSTQLEASEEKHTQKSQDAQTSSSRPASCPVADSKLKQMFGITSEVEIRLPRVDGLDPGRSCTSQAQPLDYTRPIEEDFPCDSAPPHSQDCAGAEVTSSRVGRTRKRTKCPCCSPGGPHWYHKTRTKPKYRRSETVRNLLAKFADSETVLENAVPVSATGSAPIPVRAVPDPVTLHTDKPDCEELQIHKDIQLLREALRLKEAALERLQNHKNCQ</sequence>
<comment type="caution">
    <text evidence="2">The sequence shown here is derived from an EMBL/GenBank/DDBJ whole genome shotgun (WGS) entry which is preliminary data.</text>
</comment>
<dbReference type="AlphaFoldDB" id="A0AAW0MYA9"/>
<gene>
    <name evidence="2" type="ORF">WMY93_027800</name>
</gene>
<evidence type="ECO:0000256" key="1">
    <source>
        <dbReference type="SAM" id="MobiDB-lite"/>
    </source>
</evidence>
<dbReference type="Proteomes" id="UP001460270">
    <property type="component" value="Unassembled WGS sequence"/>
</dbReference>
<protein>
    <submittedName>
        <fullName evidence="2">Uncharacterized protein</fullName>
    </submittedName>
</protein>
<feature type="region of interest" description="Disordered" evidence="1">
    <location>
        <begin position="152"/>
        <end position="177"/>
    </location>
</feature>
<name>A0AAW0MYA9_9GOBI</name>
<accession>A0AAW0MYA9</accession>